<dbReference type="PANTHER" id="PTHR43433:SF5">
    <property type="entry name" value="AB HYDROLASE-1 DOMAIN-CONTAINING PROTEIN"/>
    <property type="match status" value="1"/>
</dbReference>
<dbReference type="SUPFAM" id="SSF53474">
    <property type="entry name" value="alpha/beta-Hydrolases"/>
    <property type="match status" value="1"/>
</dbReference>
<dbReference type="GO" id="GO:0016787">
    <property type="term" value="F:hydrolase activity"/>
    <property type="evidence" value="ECO:0007669"/>
    <property type="project" value="UniProtKB-KW"/>
</dbReference>
<dbReference type="PANTHER" id="PTHR43433">
    <property type="entry name" value="HYDROLASE, ALPHA/BETA FOLD FAMILY PROTEIN"/>
    <property type="match status" value="1"/>
</dbReference>
<dbReference type="RefSeq" id="WP_380839547.1">
    <property type="nucleotide sequence ID" value="NZ_JBHSFP010000005.1"/>
</dbReference>
<name>A0ABV9CET4_9ACTN</name>
<evidence type="ECO:0000256" key="1">
    <source>
        <dbReference type="SAM" id="MobiDB-lite"/>
    </source>
</evidence>
<evidence type="ECO:0000259" key="2">
    <source>
        <dbReference type="Pfam" id="PF00561"/>
    </source>
</evidence>
<proteinExistence type="predicted"/>
<feature type="compositionally biased region" description="Basic and acidic residues" evidence="1">
    <location>
        <begin position="1"/>
        <end position="23"/>
    </location>
</feature>
<evidence type="ECO:0000313" key="4">
    <source>
        <dbReference type="Proteomes" id="UP001596004"/>
    </source>
</evidence>
<dbReference type="Gene3D" id="3.40.50.1820">
    <property type="entry name" value="alpha/beta hydrolase"/>
    <property type="match status" value="1"/>
</dbReference>
<feature type="region of interest" description="Disordered" evidence="1">
    <location>
        <begin position="1"/>
        <end position="27"/>
    </location>
</feature>
<accession>A0ABV9CET4</accession>
<dbReference type="EMBL" id="JBHSFP010000005">
    <property type="protein sequence ID" value="MFC4531167.1"/>
    <property type="molecule type" value="Genomic_DNA"/>
</dbReference>
<dbReference type="InterPro" id="IPR029058">
    <property type="entry name" value="AB_hydrolase_fold"/>
</dbReference>
<comment type="caution">
    <text evidence="3">The sequence shown here is derived from an EMBL/GenBank/DDBJ whole genome shotgun (WGS) entry which is preliminary data.</text>
</comment>
<gene>
    <name evidence="3" type="ORF">ACFO60_10370</name>
</gene>
<evidence type="ECO:0000313" key="3">
    <source>
        <dbReference type="EMBL" id="MFC4531167.1"/>
    </source>
</evidence>
<organism evidence="3 4">
    <name type="scientific">Sphaerisporangium dianthi</name>
    <dbReference type="NCBI Taxonomy" id="1436120"/>
    <lineage>
        <taxon>Bacteria</taxon>
        <taxon>Bacillati</taxon>
        <taxon>Actinomycetota</taxon>
        <taxon>Actinomycetes</taxon>
        <taxon>Streptosporangiales</taxon>
        <taxon>Streptosporangiaceae</taxon>
        <taxon>Sphaerisporangium</taxon>
    </lineage>
</organism>
<dbReference type="PRINTS" id="PR00111">
    <property type="entry name" value="ABHYDROLASE"/>
</dbReference>
<dbReference type="InterPro" id="IPR000073">
    <property type="entry name" value="AB_hydrolase_1"/>
</dbReference>
<protein>
    <submittedName>
        <fullName evidence="3">Alpha/beta fold hydrolase</fullName>
    </submittedName>
</protein>
<sequence length="369" mass="39829">MERNRPLSGGRRRDDQNSTHDARVASWPVPANVPVPLPRPGDLGDVWSGHLVQGRRALTKVVRTADGTGLTVQEKGESGRFVETADGRRLAIQEKGQPDGDPVFLLHGTPGSRVGPCPRGSVLYRLGVRLITFDRPGYGLSDHMVGRSVASAAEDVSAIADALGIDRFSVVGRSGGGPHALACAALLPDRVLRVAVLVGIAPRAAEGLDWFGGMTESNITEYRFALAGRSRFADWLAPTVRRIRTDPASLIASLYHELPEADRRMVANPGVRAMLVANFAEALRHSQDGWLDDSIAFLSPWGFDPAAIRVPTLLWHGEKDKISPIGHSRWLAARIRTATMQVEPDAAHFGSLTALPDLLPWLVNGEKAA</sequence>
<feature type="domain" description="AB hydrolase-1" evidence="2">
    <location>
        <begin position="102"/>
        <end position="353"/>
    </location>
</feature>
<reference evidence="4" key="1">
    <citation type="journal article" date="2019" name="Int. J. Syst. Evol. Microbiol.">
        <title>The Global Catalogue of Microorganisms (GCM) 10K type strain sequencing project: providing services to taxonomists for standard genome sequencing and annotation.</title>
        <authorList>
            <consortium name="The Broad Institute Genomics Platform"/>
            <consortium name="The Broad Institute Genome Sequencing Center for Infectious Disease"/>
            <person name="Wu L."/>
            <person name="Ma J."/>
        </authorList>
    </citation>
    <scope>NUCLEOTIDE SEQUENCE [LARGE SCALE GENOMIC DNA]</scope>
    <source>
        <strain evidence="4">CGMCC 4.7132</strain>
    </source>
</reference>
<dbReference type="InterPro" id="IPR050471">
    <property type="entry name" value="AB_hydrolase"/>
</dbReference>
<keyword evidence="3" id="KW-0378">Hydrolase</keyword>
<keyword evidence="4" id="KW-1185">Reference proteome</keyword>
<dbReference type="Pfam" id="PF00561">
    <property type="entry name" value="Abhydrolase_1"/>
    <property type="match status" value="1"/>
</dbReference>
<dbReference type="Proteomes" id="UP001596004">
    <property type="component" value="Unassembled WGS sequence"/>
</dbReference>